<feature type="transmembrane region" description="Helical" evidence="7">
    <location>
        <begin position="72"/>
        <end position="92"/>
    </location>
</feature>
<dbReference type="EMBL" id="FQXV01000009">
    <property type="protein sequence ID" value="SHI12615.1"/>
    <property type="molecule type" value="Genomic_DNA"/>
</dbReference>
<protein>
    <submittedName>
        <fullName evidence="8">Putative efflux protein, MATE family</fullName>
    </submittedName>
</protein>
<dbReference type="GO" id="GO:0005886">
    <property type="term" value="C:plasma membrane"/>
    <property type="evidence" value="ECO:0007669"/>
    <property type="project" value="UniProtKB-SubCell"/>
</dbReference>
<dbReference type="PIRSF" id="PIRSF006603">
    <property type="entry name" value="DinF"/>
    <property type="match status" value="1"/>
</dbReference>
<keyword evidence="6 7" id="KW-0472">Membrane</keyword>
<dbReference type="STRING" id="1123282.SAMN02745823_02598"/>
<feature type="transmembrane region" description="Helical" evidence="7">
    <location>
        <begin position="391"/>
        <end position="413"/>
    </location>
</feature>
<dbReference type="GO" id="GO:0042910">
    <property type="term" value="F:xenobiotic transmembrane transporter activity"/>
    <property type="evidence" value="ECO:0007669"/>
    <property type="project" value="InterPro"/>
</dbReference>
<comment type="subcellular location">
    <subcellularLocation>
        <location evidence="1">Cell membrane</location>
        <topology evidence="1">Multi-pass membrane protein</topology>
    </subcellularLocation>
</comment>
<organism evidence="8 9">
    <name type="scientific">Sporobacter termitidis DSM 10068</name>
    <dbReference type="NCBI Taxonomy" id="1123282"/>
    <lineage>
        <taxon>Bacteria</taxon>
        <taxon>Bacillati</taxon>
        <taxon>Bacillota</taxon>
        <taxon>Clostridia</taxon>
        <taxon>Eubacteriales</taxon>
        <taxon>Oscillospiraceae</taxon>
        <taxon>Sporobacter</taxon>
    </lineage>
</organism>
<evidence type="ECO:0000256" key="6">
    <source>
        <dbReference type="ARBA" id="ARBA00023136"/>
    </source>
</evidence>
<evidence type="ECO:0000256" key="5">
    <source>
        <dbReference type="ARBA" id="ARBA00022989"/>
    </source>
</evidence>
<name>A0A1M5YKN8_9FIRM</name>
<keyword evidence="5 7" id="KW-1133">Transmembrane helix</keyword>
<feature type="transmembrane region" description="Helical" evidence="7">
    <location>
        <begin position="177"/>
        <end position="196"/>
    </location>
</feature>
<dbReference type="InterPro" id="IPR002528">
    <property type="entry name" value="MATE_fam"/>
</dbReference>
<dbReference type="NCBIfam" id="TIGR00797">
    <property type="entry name" value="matE"/>
    <property type="match status" value="1"/>
</dbReference>
<dbReference type="Proteomes" id="UP000183995">
    <property type="component" value="Unassembled WGS sequence"/>
</dbReference>
<accession>A0A1M5YKN8</accession>
<evidence type="ECO:0000256" key="2">
    <source>
        <dbReference type="ARBA" id="ARBA00022448"/>
    </source>
</evidence>
<dbReference type="CDD" id="cd13138">
    <property type="entry name" value="MATE_yoeA_like"/>
    <property type="match status" value="1"/>
</dbReference>
<feature type="transmembrane region" description="Helical" evidence="7">
    <location>
        <begin position="360"/>
        <end position="379"/>
    </location>
</feature>
<keyword evidence="9" id="KW-1185">Reference proteome</keyword>
<dbReference type="PANTHER" id="PTHR43549">
    <property type="entry name" value="MULTIDRUG RESISTANCE PROTEIN YPNP-RELATED"/>
    <property type="match status" value="1"/>
</dbReference>
<evidence type="ECO:0000256" key="7">
    <source>
        <dbReference type="SAM" id="Phobius"/>
    </source>
</evidence>
<evidence type="ECO:0000313" key="8">
    <source>
        <dbReference type="EMBL" id="SHI12615.1"/>
    </source>
</evidence>
<feature type="transmembrane region" description="Helical" evidence="7">
    <location>
        <begin position="202"/>
        <end position="221"/>
    </location>
</feature>
<feature type="transmembrane region" description="Helical" evidence="7">
    <location>
        <begin position="324"/>
        <end position="348"/>
    </location>
</feature>
<dbReference type="Pfam" id="PF01554">
    <property type="entry name" value="MatE"/>
    <property type="match status" value="2"/>
</dbReference>
<evidence type="ECO:0000313" key="9">
    <source>
        <dbReference type="Proteomes" id="UP000183995"/>
    </source>
</evidence>
<gene>
    <name evidence="8" type="ORF">SAMN02745823_02598</name>
</gene>
<evidence type="ECO:0000256" key="4">
    <source>
        <dbReference type="ARBA" id="ARBA00022692"/>
    </source>
</evidence>
<dbReference type="GO" id="GO:0015297">
    <property type="term" value="F:antiporter activity"/>
    <property type="evidence" value="ECO:0007669"/>
    <property type="project" value="InterPro"/>
</dbReference>
<keyword evidence="3" id="KW-1003">Cell membrane</keyword>
<feature type="transmembrane region" description="Helical" evidence="7">
    <location>
        <begin position="433"/>
        <end position="449"/>
    </location>
</feature>
<dbReference type="PANTHER" id="PTHR43549:SF3">
    <property type="entry name" value="MULTIDRUG RESISTANCE PROTEIN YPNP-RELATED"/>
    <property type="match status" value="1"/>
</dbReference>
<keyword evidence="2" id="KW-0813">Transport</keyword>
<feature type="transmembrane region" description="Helical" evidence="7">
    <location>
        <begin position="26"/>
        <end position="52"/>
    </location>
</feature>
<reference evidence="8 9" key="1">
    <citation type="submission" date="2016-11" db="EMBL/GenBank/DDBJ databases">
        <authorList>
            <person name="Jaros S."/>
            <person name="Januszkiewicz K."/>
            <person name="Wedrychowicz H."/>
        </authorList>
    </citation>
    <scope>NUCLEOTIDE SEQUENCE [LARGE SCALE GENOMIC DNA]</scope>
    <source>
        <strain evidence="8 9">DSM 10068</strain>
    </source>
</reference>
<feature type="transmembrane region" description="Helical" evidence="7">
    <location>
        <begin position="104"/>
        <end position="125"/>
    </location>
</feature>
<keyword evidence="4 7" id="KW-0812">Transmembrane</keyword>
<evidence type="ECO:0000256" key="1">
    <source>
        <dbReference type="ARBA" id="ARBA00004651"/>
    </source>
</evidence>
<sequence>MNPLNRMPNSRNREINMCAGPLAPKILMFSLPLMAAGVLQLMFQAVNMVVVGRFRGSDALAAVGATFTLTELLLFVFMGLATGANVLVARYYGAKDNEGIEITVHTAVAASLVGGVFIGICGILLTEPLLRLTGTPESIIGLSAVYMKIYFAGLPIIALYNFGSAILRAVGDTKSPLYFLSLAGVLNVGLNLFFVLCLGMSVAGVAIASVMAQGLAAALVLRTLMKSRGAYAVRLRKLRIDWRKLWMIAKIGVPEGLQGMMFGISNVLIQSSINSFDIDVGAGNTAAINIEGFLYAALNALPQAAIAFTGQNMGAQKYDNVRRIYFSCCGFVLLVSAVLCTLTVVFRTPLISIYDATEPVVLQTGALRLLIICSTYAVLSLNNTTCGVMRGMGASLLPAIVCFMGICVFRVVWVETVFRIYRSYMTLMLSYPISWGITLAVNVLCLYIVKKRIIGRMEPGAARLQAS</sequence>
<dbReference type="InterPro" id="IPR048279">
    <property type="entry name" value="MdtK-like"/>
</dbReference>
<dbReference type="InterPro" id="IPR052031">
    <property type="entry name" value="Membrane_Transporter-Flippase"/>
</dbReference>
<feature type="transmembrane region" description="Helical" evidence="7">
    <location>
        <begin position="145"/>
        <end position="170"/>
    </location>
</feature>
<proteinExistence type="predicted"/>
<dbReference type="AlphaFoldDB" id="A0A1M5YKN8"/>
<evidence type="ECO:0000256" key="3">
    <source>
        <dbReference type="ARBA" id="ARBA00022475"/>
    </source>
</evidence>